<evidence type="ECO:0000313" key="3">
    <source>
        <dbReference type="EMBL" id="GES78858.1"/>
    </source>
</evidence>
<keyword evidence="1" id="KW-0812">Transmembrane</keyword>
<name>A0A2Z6S856_9GLOM</name>
<evidence type="ECO:0000313" key="2">
    <source>
        <dbReference type="EMBL" id="GBC04952.1"/>
    </source>
</evidence>
<evidence type="ECO:0000313" key="4">
    <source>
        <dbReference type="Proteomes" id="UP000247702"/>
    </source>
</evidence>
<reference evidence="2 4" key="1">
    <citation type="submission" date="2017-11" db="EMBL/GenBank/DDBJ databases">
        <title>The genome of Rhizophagus clarus HR1 reveals common genetic basis of auxotrophy among arbuscular mycorrhizal fungi.</title>
        <authorList>
            <person name="Kobayashi Y."/>
        </authorList>
    </citation>
    <scope>NUCLEOTIDE SEQUENCE [LARGE SCALE GENOMIC DNA]</scope>
    <source>
        <strain evidence="2 4">HR1</strain>
    </source>
</reference>
<comment type="caution">
    <text evidence="2">The sequence shown here is derived from an EMBL/GenBank/DDBJ whole genome shotgun (WGS) entry which is preliminary data.</text>
</comment>
<dbReference type="Proteomes" id="UP000247702">
    <property type="component" value="Unassembled WGS sequence"/>
</dbReference>
<accession>A0A2Z6S856</accession>
<feature type="transmembrane region" description="Helical" evidence="1">
    <location>
        <begin position="20"/>
        <end position="39"/>
    </location>
</feature>
<organism evidence="2 4">
    <name type="scientific">Rhizophagus clarus</name>
    <dbReference type="NCBI Taxonomy" id="94130"/>
    <lineage>
        <taxon>Eukaryota</taxon>
        <taxon>Fungi</taxon>
        <taxon>Fungi incertae sedis</taxon>
        <taxon>Mucoromycota</taxon>
        <taxon>Glomeromycotina</taxon>
        <taxon>Glomeromycetes</taxon>
        <taxon>Glomerales</taxon>
        <taxon>Glomeraceae</taxon>
        <taxon>Rhizophagus</taxon>
    </lineage>
</organism>
<keyword evidence="1" id="KW-0472">Membrane</keyword>
<sequence>MNLADLLRGYRRSEPTTLLVLKLLIMIILGGLSRCFLLFSCGFNFTMAICLEEYDKIDSGSTLMNCMPDITHSDEKYGPSHRYFAIYQPSHNLFFYNSSDINDYTLLGITLGFFINDSNYTSDQSTQAMFGMSAFDSDDEPLINYMKEKNFNDLKQLFNDTAVDSTSNIDSVNNYVLVPNQFFQLEYVRKIKEFIQPSWMNDFGIPPTYKNSSYIETTLLSSSLPMSGSSDGQR</sequence>
<protein>
    <submittedName>
        <fullName evidence="2">Uncharacterized protein</fullName>
    </submittedName>
</protein>
<reference evidence="3" key="2">
    <citation type="submission" date="2019-10" db="EMBL/GenBank/DDBJ databases">
        <title>Conservation and host-specific expression of non-tandemly repeated heterogenous ribosome RNA gene in arbuscular mycorrhizal fungi.</title>
        <authorList>
            <person name="Maeda T."/>
            <person name="Kobayashi Y."/>
            <person name="Nakagawa T."/>
            <person name="Ezawa T."/>
            <person name="Yamaguchi K."/>
            <person name="Bino T."/>
            <person name="Nishimoto Y."/>
            <person name="Shigenobu S."/>
            <person name="Kawaguchi M."/>
        </authorList>
    </citation>
    <scope>NUCLEOTIDE SEQUENCE</scope>
    <source>
        <strain evidence="3">HR1</strain>
    </source>
</reference>
<dbReference type="Proteomes" id="UP000615446">
    <property type="component" value="Unassembled WGS sequence"/>
</dbReference>
<dbReference type="AlphaFoldDB" id="A0A2Z6S856"/>
<keyword evidence="4" id="KW-1185">Reference proteome</keyword>
<dbReference type="EMBL" id="BLAL01000040">
    <property type="protein sequence ID" value="GES78858.1"/>
    <property type="molecule type" value="Genomic_DNA"/>
</dbReference>
<gene>
    <name evidence="3" type="ORF">RCL2_000616800</name>
    <name evidence="2" type="ORF">RclHR1_05970009</name>
</gene>
<evidence type="ECO:0000256" key="1">
    <source>
        <dbReference type="SAM" id="Phobius"/>
    </source>
</evidence>
<proteinExistence type="predicted"/>
<keyword evidence="1" id="KW-1133">Transmembrane helix</keyword>
<dbReference type="EMBL" id="BEXD01003978">
    <property type="protein sequence ID" value="GBC04952.1"/>
    <property type="molecule type" value="Genomic_DNA"/>
</dbReference>